<proteinExistence type="predicted"/>
<feature type="region of interest" description="Disordered" evidence="1">
    <location>
        <begin position="1"/>
        <end position="26"/>
    </location>
</feature>
<evidence type="ECO:0000313" key="4">
    <source>
        <dbReference type="Proteomes" id="UP000435837"/>
    </source>
</evidence>
<dbReference type="AlphaFoldDB" id="A0A640SBW4"/>
<gene>
    <name evidence="3" type="ORF">Scani_48950</name>
</gene>
<comment type="caution">
    <text evidence="3">The sequence shown here is derived from an EMBL/GenBank/DDBJ whole genome shotgun (WGS) entry which is preliminary data.</text>
</comment>
<evidence type="ECO:0000259" key="2">
    <source>
        <dbReference type="Pfam" id="PF00293"/>
    </source>
</evidence>
<organism evidence="3 4">
    <name type="scientific">Streptomyces caniferus</name>
    <dbReference type="NCBI Taxonomy" id="285557"/>
    <lineage>
        <taxon>Bacteria</taxon>
        <taxon>Bacillati</taxon>
        <taxon>Actinomycetota</taxon>
        <taxon>Actinomycetes</taxon>
        <taxon>Kitasatosporales</taxon>
        <taxon>Streptomycetaceae</taxon>
        <taxon>Streptomyces</taxon>
    </lineage>
</organism>
<evidence type="ECO:0000313" key="3">
    <source>
        <dbReference type="EMBL" id="GFE08627.1"/>
    </source>
</evidence>
<dbReference type="SUPFAM" id="SSF55811">
    <property type="entry name" value="Nudix"/>
    <property type="match status" value="1"/>
</dbReference>
<reference evidence="3 4" key="1">
    <citation type="submission" date="2019-12" db="EMBL/GenBank/DDBJ databases">
        <title>Whole genome shotgun sequence of Streptomyces caniferus NBRC 15389.</title>
        <authorList>
            <person name="Ichikawa N."/>
            <person name="Kimura A."/>
            <person name="Kitahashi Y."/>
            <person name="Komaki H."/>
            <person name="Tamura T."/>
        </authorList>
    </citation>
    <scope>NUCLEOTIDE SEQUENCE [LARGE SCALE GENOMIC DNA]</scope>
    <source>
        <strain evidence="3 4">NBRC 15389</strain>
    </source>
</reference>
<dbReference type="Pfam" id="PF00293">
    <property type="entry name" value="NUDIX"/>
    <property type="match status" value="1"/>
</dbReference>
<dbReference type="Proteomes" id="UP000435837">
    <property type="component" value="Unassembled WGS sequence"/>
</dbReference>
<dbReference type="EMBL" id="BLIN01000005">
    <property type="protein sequence ID" value="GFE08627.1"/>
    <property type="molecule type" value="Genomic_DNA"/>
</dbReference>
<dbReference type="InterPro" id="IPR015797">
    <property type="entry name" value="NUDIX_hydrolase-like_dom_sf"/>
</dbReference>
<evidence type="ECO:0000256" key="1">
    <source>
        <dbReference type="SAM" id="MobiDB-lite"/>
    </source>
</evidence>
<name>A0A640SBW4_9ACTN</name>
<protein>
    <recommendedName>
        <fullName evidence="2">Nudix hydrolase domain-containing protein</fullName>
    </recommendedName>
</protein>
<dbReference type="Gene3D" id="3.90.79.10">
    <property type="entry name" value="Nucleoside Triphosphate Pyrophosphohydrolase"/>
    <property type="match status" value="1"/>
</dbReference>
<feature type="domain" description="Nudix hydrolase" evidence="2">
    <location>
        <begin position="105"/>
        <end position="167"/>
    </location>
</feature>
<sequence length="257" mass="28115">MPSRYVADPMSPSSPVDSCGEQPVGDEAVRRRADLGHSLGLVLPSPRFPSDRLREEQSVTITAVRPQAVHRFGDLAPPRLCMEWPWHESEPVPGSLPVTQCWGWLFVPDGRCLVLIDTRRRLPMLPGGTVETQDADPTQTLQREAHEEAHLALGPTHYLGYLHDTTSAAYSGIRACARVRMASAITHIGPSIPDAATGDTMLRLLATPHRIVELFGWGAQGRKQADAAIRAATGLWNYPIAPQSPDIQHVPVEGLRP</sequence>
<dbReference type="InterPro" id="IPR000086">
    <property type="entry name" value="NUDIX_hydrolase_dom"/>
</dbReference>
<accession>A0A640SBW4</accession>